<feature type="binding site" evidence="8">
    <location>
        <position position="96"/>
    </location>
    <ligand>
        <name>Zn(2+)</name>
        <dbReference type="ChEBI" id="CHEBI:29105"/>
        <note>catalytic</note>
    </ligand>
</feature>
<dbReference type="CDD" id="cd01285">
    <property type="entry name" value="nucleoside_deaminase"/>
    <property type="match status" value="1"/>
</dbReference>
<evidence type="ECO:0000256" key="7">
    <source>
        <dbReference type="ARBA" id="ARBA00048045"/>
    </source>
</evidence>
<accession>S5SRJ9</accession>
<dbReference type="InterPro" id="IPR028883">
    <property type="entry name" value="tRNA_aden_deaminase"/>
</dbReference>
<dbReference type="eggNOG" id="COG0590">
    <property type="taxonomic scope" value="Bacteria"/>
</dbReference>
<dbReference type="GO" id="GO:0052717">
    <property type="term" value="F:tRNA-specific adenosine-34 deaminase activity"/>
    <property type="evidence" value="ECO:0007669"/>
    <property type="project" value="UniProtKB-UniRule"/>
</dbReference>
<dbReference type="PANTHER" id="PTHR11079:SF202">
    <property type="entry name" value="TRNA-SPECIFIC ADENOSINE DEAMINASE"/>
    <property type="match status" value="1"/>
</dbReference>
<sequence>MTLPRPAGLLRAETRMRRALEVARTHTPAGDIPVGAVIYGPDGRELGWGTNRREADSDPTAHAEVVAIRRAVAEYGDGWRLTDCEIVVTLEPCAMCAGALVGARIGSIVYGAAEPNTGACGSLVEVPRAPGALFVPQVRGGVLATDAASFLTDFFGGLRG</sequence>
<comment type="subunit">
    <text evidence="2 8">Homodimer.</text>
</comment>
<comment type="catalytic activity">
    <reaction evidence="7 8">
        <text>adenosine(34) in tRNA + H2O + H(+) = inosine(34) in tRNA + NH4(+)</text>
        <dbReference type="Rhea" id="RHEA:43168"/>
        <dbReference type="Rhea" id="RHEA-COMP:10373"/>
        <dbReference type="Rhea" id="RHEA-COMP:10374"/>
        <dbReference type="ChEBI" id="CHEBI:15377"/>
        <dbReference type="ChEBI" id="CHEBI:15378"/>
        <dbReference type="ChEBI" id="CHEBI:28938"/>
        <dbReference type="ChEBI" id="CHEBI:74411"/>
        <dbReference type="ChEBI" id="CHEBI:82852"/>
        <dbReference type="EC" id="3.5.4.33"/>
    </reaction>
</comment>
<evidence type="ECO:0000256" key="8">
    <source>
        <dbReference type="HAMAP-Rule" id="MF_00972"/>
    </source>
</evidence>
<evidence type="ECO:0000256" key="2">
    <source>
        <dbReference type="ARBA" id="ARBA00011738"/>
    </source>
</evidence>
<organism evidence="10 11">
    <name type="scientific">Corynebacterium maris DSM 45190</name>
    <dbReference type="NCBI Taxonomy" id="1224163"/>
    <lineage>
        <taxon>Bacteria</taxon>
        <taxon>Bacillati</taxon>
        <taxon>Actinomycetota</taxon>
        <taxon>Actinomycetes</taxon>
        <taxon>Mycobacteriales</taxon>
        <taxon>Corynebacteriaceae</taxon>
        <taxon>Corynebacterium</taxon>
    </lineage>
</organism>
<dbReference type="InterPro" id="IPR016193">
    <property type="entry name" value="Cytidine_deaminase-like"/>
</dbReference>
<feature type="domain" description="CMP/dCMP-type deaminase" evidence="9">
    <location>
        <begin position="10"/>
        <end position="123"/>
    </location>
</feature>
<feature type="binding site" evidence="8">
    <location>
        <position position="93"/>
    </location>
    <ligand>
        <name>Zn(2+)</name>
        <dbReference type="ChEBI" id="CHEBI:29105"/>
        <note>catalytic</note>
    </ligand>
</feature>
<dbReference type="GO" id="GO:0008270">
    <property type="term" value="F:zinc ion binding"/>
    <property type="evidence" value="ECO:0007669"/>
    <property type="project" value="UniProtKB-UniRule"/>
</dbReference>
<evidence type="ECO:0000256" key="6">
    <source>
        <dbReference type="ARBA" id="ARBA00022833"/>
    </source>
</evidence>
<dbReference type="HAMAP" id="MF_00972">
    <property type="entry name" value="tRNA_aden_deaminase"/>
    <property type="match status" value="1"/>
</dbReference>
<protein>
    <recommendedName>
        <fullName evidence="8">tRNA-specific adenosine deaminase</fullName>
        <ecNumber evidence="8">3.5.4.33</ecNumber>
    </recommendedName>
</protein>
<dbReference type="InterPro" id="IPR016192">
    <property type="entry name" value="APOBEC/CMP_deaminase_Zn-bd"/>
</dbReference>
<dbReference type="HOGENOM" id="CLU_025810_3_2_11"/>
<dbReference type="PATRIC" id="fig|1224163.3.peg.258"/>
<dbReference type="AlphaFoldDB" id="S5SRJ9"/>
<dbReference type="PROSITE" id="PS00903">
    <property type="entry name" value="CYT_DCMP_DEAMINASES_1"/>
    <property type="match status" value="1"/>
</dbReference>
<evidence type="ECO:0000313" key="11">
    <source>
        <dbReference type="Proteomes" id="UP000015388"/>
    </source>
</evidence>
<comment type="cofactor">
    <cofactor evidence="8">
        <name>Zn(2+)</name>
        <dbReference type="ChEBI" id="CHEBI:29105"/>
    </cofactor>
    <text evidence="8">Binds 1 zinc ion per subunit.</text>
</comment>
<comment type="function">
    <text evidence="8">Catalyzes the deamination of adenosine to inosine at the wobble position 34 of tRNA(Arg2).</text>
</comment>
<dbReference type="STRING" id="1224163.B841_01280"/>
<dbReference type="InterPro" id="IPR002125">
    <property type="entry name" value="CMP_dCMP_dom"/>
</dbReference>
<keyword evidence="3 8" id="KW-0819">tRNA processing</keyword>
<dbReference type="Gene3D" id="3.40.140.10">
    <property type="entry name" value="Cytidine Deaminase, domain 2"/>
    <property type="match status" value="1"/>
</dbReference>
<comment type="similarity">
    <text evidence="1">Belongs to the cytidine and deoxycytidylate deaminase family. ADAT2 subfamily.</text>
</comment>
<evidence type="ECO:0000256" key="4">
    <source>
        <dbReference type="ARBA" id="ARBA00022723"/>
    </source>
</evidence>
<dbReference type="KEGG" id="cmd:B841_01280"/>
<dbReference type="GO" id="GO:0002100">
    <property type="term" value="P:tRNA wobble adenosine to inosine editing"/>
    <property type="evidence" value="ECO:0007669"/>
    <property type="project" value="UniProtKB-UniRule"/>
</dbReference>
<reference evidence="10 11" key="1">
    <citation type="submission" date="2012-11" db="EMBL/GenBank/DDBJ databases">
        <title>The complete genome sequence of Corynebacterium maris Coryn-1 (=DSM 45190).</title>
        <authorList>
            <person name="Schaffert L."/>
            <person name="Albersmeier A."/>
            <person name="Kalinowski J."/>
            <person name="Ruckert C."/>
        </authorList>
    </citation>
    <scope>NUCLEOTIDE SEQUENCE [LARGE SCALE GENOMIC DNA]</scope>
    <source>
        <strain evidence="11">Coryn-1</strain>
    </source>
</reference>
<name>S5SRJ9_9CORY</name>
<evidence type="ECO:0000256" key="1">
    <source>
        <dbReference type="ARBA" id="ARBA00010669"/>
    </source>
</evidence>
<keyword evidence="6 8" id="KW-0862">Zinc</keyword>
<gene>
    <name evidence="8" type="primary">tadA</name>
    <name evidence="10" type="ORF">B841_01280</name>
</gene>
<evidence type="ECO:0000313" key="10">
    <source>
        <dbReference type="EMBL" id="AGS33739.1"/>
    </source>
</evidence>
<keyword evidence="11" id="KW-1185">Reference proteome</keyword>
<dbReference type="PANTHER" id="PTHR11079">
    <property type="entry name" value="CYTOSINE DEAMINASE FAMILY MEMBER"/>
    <property type="match status" value="1"/>
</dbReference>
<evidence type="ECO:0000256" key="5">
    <source>
        <dbReference type="ARBA" id="ARBA00022801"/>
    </source>
</evidence>
<evidence type="ECO:0000259" key="9">
    <source>
        <dbReference type="PROSITE" id="PS51747"/>
    </source>
</evidence>
<dbReference type="EMBL" id="CP003924">
    <property type="protein sequence ID" value="AGS33739.1"/>
    <property type="molecule type" value="Genomic_DNA"/>
</dbReference>
<dbReference type="EC" id="3.5.4.33" evidence="8"/>
<dbReference type="Pfam" id="PF00383">
    <property type="entry name" value="dCMP_cyt_deam_1"/>
    <property type="match status" value="1"/>
</dbReference>
<feature type="active site" description="Proton donor" evidence="8">
    <location>
        <position position="64"/>
    </location>
</feature>
<keyword evidence="5 8" id="KW-0378">Hydrolase</keyword>
<proteinExistence type="inferred from homology"/>
<evidence type="ECO:0000256" key="3">
    <source>
        <dbReference type="ARBA" id="ARBA00022694"/>
    </source>
</evidence>
<dbReference type="Proteomes" id="UP000015388">
    <property type="component" value="Chromosome"/>
</dbReference>
<dbReference type="PROSITE" id="PS51747">
    <property type="entry name" value="CYT_DCMP_DEAMINASES_2"/>
    <property type="match status" value="1"/>
</dbReference>
<feature type="binding site" evidence="8">
    <location>
        <position position="62"/>
    </location>
    <ligand>
        <name>Zn(2+)</name>
        <dbReference type="ChEBI" id="CHEBI:29105"/>
        <note>catalytic</note>
    </ligand>
</feature>
<keyword evidence="4 8" id="KW-0479">Metal-binding</keyword>
<dbReference type="SUPFAM" id="SSF53927">
    <property type="entry name" value="Cytidine deaminase-like"/>
    <property type="match status" value="1"/>
</dbReference>